<accession>A0ABV4AP50</accession>
<proteinExistence type="predicted"/>
<feature type="compositionally biased region" description="Basic and acidic residues" evidence="1">
    <location>
        <begin position="22"/>
        <end position="33"/>
    </location>
</feature>
<gene>
    <name evidence="2" type="ORF">AB7878_06965</name>
</gene>
<evidence type="ECO:0000313" key="2">
    <source>
        <dbReference type="EMBL" id="MEY2182155.1"/>
    </source>
</evidence>
<dbReference type="EMBL" id="JBGBPY010000001">
    <property type="protein sequence ID" value="MEY2182155.1"/>
    <property type="molecule type" value="Genomic_DNA"/>
</dbReference>
<evidence type="ECO:0000313" key="3">
    <source>
        <dbReference type="Proteomes" id="UP001562159"/>
    </source>
</evidence>
<sequence length="57" mass="6406">MSTPTLQPAPRRDPATIPWQDEGLRQARERLVDDELDDSFPASDPPSWVQGTAPRPH</sequence>
<feature type="region of interest" description="Disordered" evidence="1">
    <location>
        <begin position="1"/>
        <end position="57"/>
    </location>
</feature>
<keyword evidence="3" id="KW-1185">Reference proteome</keyword>
<organism evidence="2 3">
    <name type="scientific">Rhodanobacter humi</name>
    <dbReference type="NCBI Taxonomy" id="1888173"/>
    <lineage>
        <taxon>Bacteria</taxon>
        <taxon>Pseudomonadati</taxon>
        <taxon>Pseudomonadota</taxon>
        <taxon>Gammaproteobacteria</taxon>
        <taxon>Lysobacterales</taxon>
        <taxon>Rhodanobacteraceae</taxon>
        <taxon>Rhodanobacter</taxon>
    </lineage>
</organism>
<dbReference type="Proteomes" id="UP001562159">
    <property type="component" value="Unassembled WGS sequence"/>
</dbReference>
<protein>
    <submittedName>
        <fullName evidence="2">Uncharacterized protein</fullName>
    </submittedName>
</protein>
<comment type="caution">
    <text evidence="2">The sequence shown here is derived from an EMBL/GenBank/DDBJ whole genome shotgun (WGS) entry which is preliminary data.</text>
</comment>
<reference evidence="2 3" key="1">
    <citation type="submission" date="2024-07" db="EMBL/GenBank/DDBJ databases">
        <title>Molecular mechanisms and environmental adaptations of flagellar loss and biofilm growth of Rhodanobacter under environmental stress.</title>
        <authorList>
            <person name="Chen M."/>
        </authorList>
    </citation>
    <scope>NUCLEOTIDE SEQUENCE [LARGE SCALE GENOMIC DNA]</scope>
    <source>
        <strain evidence="2 3">RS22</strain>
    </source>
</reference>
<name>A0ABV4AP50_9GAMM</name>
<evidence type="ECO:0000256" key="1">
    <source>
        <dbReference type="SAM" id="MobiDB-lite"/>
    </source>
</evidence>